<keyword evidence="3" id="KW-0378">Hydrolase</keyword>
<proteinExistence type="predicted"/>
<dbReference type="EC" id="3.6.4.13" evidence="1"/>
<feature type="compositionally biased region" description="Gly residues" evidence="6">
    <location>
        <begin position="247"/>
        <end position="257"/>
    </location>
</feature>
<dbReference type="InterPro" id="IPR000629">
    <property type="entry name" value="RNA-helicase_DEAD-box_CS"/>
</dbReference>
<dbReference type="EMBL" id="LGRX02033713">
    <property type="protein sequence ID" value="KAK3240201.1"/>
    <property type="molecule type" value="Genomic_DNA"/>
</dbReference>
<dbReference type="InterPro" id="IPR014001">
    <property type="entry name" value="Helicase_ATP-bd"/>
</dbReference>
<gene>
    <name evidence="9" type="ORF">CYMTET_49945</name>
</gene>
<dbReference type="CDD" id="cd18787">
    <property type="entry name" value="SF2_C_DEAD"/>
    <property type="match status" value="1"/>
</dbReference>
<sequence length="290" mass="31952">WDGADILSMKRTSFLVLDEADRMLDMGFEKDILKIVESLPKTRQTLFFTATWPRVVQRIADMILNKPIRINIGKQGELVANRDVQQVVEIVDQREKYEKLKAILKDCAPTDKVIVFCNRKTECYDLENALWNEKLGVGAIHGDKTQDEREWTLGCFKSGESPILIATDVAARGLDIKGVDRVINYDFPTQVEDYVHRIGRTGRAGAKGIANTFFTQADSRCSRDLVKIMKEANQTVSPDLEEMGRNCRGGGKGWGKGGKGKGGKGGKGKGKGGKGGGWGGGWSGGGRGRW</sequence>
<feature type="domain" description="Helicase ATP-binding" evidence="7">
    <location>
        <begin position="1"/>
        <end position="70"/>
    </location>
</feature>
<feature type="compositionally biased region" description="Basic residues" evidence="6">
    <location>
        <begin position="258"/>
        <end position="272"/>
    </location>
</feature>
<accession>A0AAE0ETM9</accession>
<dbReference type="GO" id="GO:0016787">
    <property type="term" value="F:hydrolase activity"/>
    <property type="evidence" value="ECO:0007669"/>
    <property type="project" value="UniProtKB-KW"/>
</dbReference>
<dbReference type="GO" id="GO:0003724">
    <property type="term" value="F:RNA helicase activity"/>
    <property type="evidence" value="ECO:0007669"/>
    <property type="project" value="UniProtKB-EC"/>
</dbReference>
<dbReference type="PROSITE" id="PS00039">
    <property type="entry name" value="DEAD_ATP_HELICASE"/>
    <property type="match status" value="1"/>
</dbReference>
<dbReference type="InterPro" id="IPR001650">
    <property type="entry name" value="Helicase_C-like"/>
</dbReference>
<feature type="non-terminal residue" evidence="9">
    <location>
        <position position="1"/>
    </location>
</feature>
<evidence type="ECO:0000313" key="10">
    <source>
        <dbReference type="Proteomes" id="UP001190700"/>
    </source>
</evidence>
<dbReference type="PROSITE" id="PS51194">
    <property type="entry name" value="HELICASE_CTER"/>
    <property type="match status" value="1"/>
</dbReference>
<organism evidence="9 10">
    <name type="scientific">Cymbomonas tetramitiformis</name>
    <dbReference type="NCBI Taxonomy" id="36881"/>
    <lineage>
        <taxon>Eukaryota</taxon>
        <taxon>Viridiplantae</taxon>
        <taxon>Chlorophyta</taxon>
        <taxon>Pyramimonadophyceae</taxon>
        <taxon>Pyramimonadales</taxon>
        <taxon>Pyramimonadaceae</taxon>
        <taxon>Cymbomonas</taxon>
    </lineage>
</organism>
<dbReference type="Pfam" id="PF00271">
    <property type="entry name" value="Helicase_C"/>
    <property type="match status" value="1"/>
</dbReference>
<dbReference type="FunFam" id="3.40.50.300:FF:000008">
    <property type="entry name" value="ATP-dependent RNA helicase RhlB"/>
    <property type="match status" value="1"/>
</dbReference>
<dbReference type="SMART" id="SM00490">
    <property type="entry name" value="HELICc"/>
    <property type="match status" value="1"/>
</dbReference>
<name>A0AAE0ETM9_9CHLO</name>
<evidence type="ECO:0000256" key="3">
    <source>
        <dbReference type="ARBA" id="ARBA00022801"/>
    </source>
</evidence>
<keyword evidence="5" id="KW-0067">ATP-binding</keyword>
<keyword evidence="2" id="KW-0547">Nucleotide-binding</keyword>
<evidence type="ECO:0000256" key="2">
    <source>
        <dbReference type="ARBA" id="ARBA00022741"/>
    </source>
</evidence>
<evidence type="ECO:0000256" key="5">
    <source>
        <dbReference type="ARBA" id="ARBA00022840"/>
    </source>
</evidence>
<dbReference type="Gene3D" id="3.40.50.300">
    <property type="entry name" value="P-loop containing nucleotide triphosphate hydrolases"/>
    <property type="match status" value="2"/>
</dbReference>
<feature type="domain" description="Helicase C-terminal" evidence="8">
    <location>
        <begin position="99"/>
        <end position="244"/>
    </location>
</feature>
<dbReference type="SUPFAM" id="SSF52540">
    <property type="entry name" value="P-loop containing nucleoside triphosphate hydrolases"/>
    <property type="match status" value="1"/>
</dbReference>
<feature type="compositionally biased region" description="Gly residues" evidence="6">
    <location>
        <begin position="273"/>
        <end position="290"/>
    </location>
</feature>
<evidence type="ECO:0000256" key="1">
    <source>
        <dbReference type="ARBA" id="ARBA00012552"/>
    </source>
</evidence>
<dbReference type="InterPro" id="IPR011545">
    <property type="entry name" value="DEAD/DEAH_box_helicase_dom"/>
</dbReference>
<keyword evidence="10" id="KW-1185">Reference proteome</keyword>
<evidence type="ECO:0000259" key="8">
    <source>
        <dbReference type="PROSITE" id="PS51194"/>
    </source>
</evidence>
<dbReference type="GO" id="GO:0003676">
    <property type="term" value="F:nucleic acid binding"/>
    <property type="evidence" value="ECO:0007669"/>
    <property type="project" value="InterPro"/>
</dbReference>
<protein>
    <recommendedName>
        <fullName evidence="1">RNA helicase</fullName>
        <ecNumber evidence="1">3.6.4.13</ecNumber>
    </recommendedName>
</protein>
<evidence type="ECO:0000256" key="4">
    <source>
        <dbReference type="ARBA" id="ARBA00022806"/>
    </source>
</evidence>
<dbReference type="PANTHER" id="PTHR47958">
    <property type="entry name" value="ATP-DEPENDENT RNA HELICASE DBP3"/>
    <property type="match status" value="1"/>
</dbReference>
<dbReference type="AlphaFoldDB" id="A0AAE0ETM9"/>
<evidence type="ECO:0000256" key="6">
    <source>
        <dbReference type="SAM" id="MobiDB-lite"/>
    </source>
</evidence>
<dbReference type="InterPro" id="IPR027417">
    <property type="entry name" value="P-loop_NTPase"/>
</dbReference>
<keyword evidence="4" id="KW-0347">Helicase</keyword>
<dbReference type="PROSITE" id="PS51192">
    <property type="entry name" value="HELICASE_ATP_BIND_1"/>
    <property type="match status" value="1"/>
</dbReference>
<evidence type="ECO:0000313" key="9">
    <source>
        <dbReference type="EMBL" id="KAK3240201.1"/>
    </source>
</evidence>
<reference evidence="9 10" key="1">
    <citation type="journal article" date="2015" name="Genome Biol. Evol.">
        <title>Comparative Genomics of a Bacterivorous Green Alga Reveals Evolutionary Causalities and Consequences of Phago-Mixotrophic Mode of Nutrition.</title>
        <authorList>
            <person name="Burns J.A."/>
            <person name="Paasch A."/>
            <person name="Narechania A."/>
            <person name="Kim E."/>
        </authorList>
    </citation>
    <scope>NUCLEOTIDE SEQUENCE [LARGE SCALE GENOMIC DNA]</scope>
    <source>
        <strain evidence="9 10">PLY_AMNH</strain>
    </source>
</reference>
<dbReference type="Proteomes" id="UP001190700">
    <property type="component" value="Unassembled WGS sequence"/>
</dbReference>
<dbReference type="Pfam" id="PF00270">
    <property type="entry name" value="DEAD"/>
    <property type="match status" value="1"/>
</dbReference>
<feature type="region of interest" description="Disordered" evidence="6">
    <location>
        <begin position="240"/>
        <end position="290"/>
    </location>
</feature>
<evidence type="ECO:0000259" key="7">
    <source>
        <dbReference type="PROSITE" id="PS51192"/>
    </source>
</evidence>
<dbReference type="GO" id="GO:0005524">
    <property type="term" value="F:ATP binding"/>
    <property type="evidence" value="ECO:0007669"/>
    <property type="project" value="UniProtKB-KW"/>
</dbReference>
<comment type="caution">
    <text evidence="9">The sequence shown here is derived from an EMBL/GenBank/DDBJ whole genome shotgun (WGS) entry which is preliminary data.</text>
</comment>